<gene>
    <name evidence="6" type="ORF">ASN18_0110</name>
</gene>
<dbReference type="NCBIfam" id="TIGR00229">
    <property type="entry name" value="sensory_box"/>
    <property type="match status" value="1"/>
</dbReference>
<dbReference type="Gene3D" id="3.30.565.10">
    <property type="entry name" value="Histidine kinase-like ATPase, C-terminal domain"/>
    <property type="match status" value="1"/>
</dbReference>
<dbReference type="SUPFAM" id="SSF55785">
    <property type="entry name" value="PYP-like sensor domain (PAS domain)"/>
    <property type="match status" value="1"/>
</dbReference>
<dbReference type="InterPro" id="IPR035965">
    <property type="entry name" value="PAS-like_dom_sf"/>
</dbReference>
<feature type="domain" description="Response regulatory" evidence="3">
    <location>
        <begin position="4"/>
        <end position="119"/>
    </location>
</feature>
<evidence type="ECO:0000256" key="1">
    <source>
        <dbReference type="PROSITE-ProRule" id="PRU00169"/>
    </source>
</evidence>
<dbReference type="Pfam" id="PF02518">
    <property type="entry name" value="HATPase_c"/>
    <property type="match status" value="1"/>
</dbReference>
<dbReference type="InterPro" id="IPR005467">
    <property type="entry name" value="His_kinase_dom"/>
</dbReference>
<dbReference type="EMBL" id="LNQR01000002">
    <property type="protein sequence ID" value="KWT94960.1"/>
    <property type="molecule type" value="Genomic_DNA"/>
</dbReference>
<evidence type="ECO:0000313" key="6">
    <source>
        <dbReference type="EMBL" id="KWT94960.1"/>
    </source>
</evidence>
<dbReference type="InterPro" id="IPR001789">
    <property type="entry name" value="Sig_transdc_resp-reg_receiver"/>
</dbReference>
<evidence type="ECO:0000259" key="3">
    <source>
        <dbReference type="PROSITE" id="PS50110"/>
    </source>
</evidence>
<dbReference type="EC" id="2.7.13.3" evidence="6"/>
<dbReference type="InterPro" id="IPR000014">
    <property type="entry name" value="PAS"/>
</dbReference>
<dbReference type="PROSITE" id="PS50110">
    <property type="entry name" value="RESPONSE_REGULATORY"/>
    <property type="match status" value="1"/>
</dbReference>
<dbReference type="SMART" id="SM00387">
    <property type="entry name" value="HATPase_c"/>
    <property type="match status" value="1"/>
</dbReference>
<dbReference type="InterPro" id="IPR036890">
    <property type="entry name" value="HATPase_C_sf"/>
</dbReference>
<dbReference type="InterPro" id="IPR000700">
    <property type="entry name" value="PAS-assoc_C"/>
</dbReference>
<dbReference type="Pfam" id="PF08448">
    <property type="entry name" value="PAS_4"/>
    <property type="match status" value="1"/>
</dbReference>
<dbReference type="Gene3D" id="3.40.50.2300">
    <property type="match status" value="1"/>
</dbReference>
<dbReference type="RefSeq" id="WP_085050646.1">
    <property type="nucleotide sequence ID" value="NZ_LNQR01000002.1"/>
</dbReference>
<dbReference type="PANTHER" id="PTHR43065">
    <property type="entry name" value="SENSOR HISTIDINE KINASE"/>
    <property type="match status" value="1"/>
</dbReference>
<evidence type="ECO:0000259" key="2">
    <source>
        <dbReference type="PROSITE" id="PS50109"/>
    </source>
</evidence>
<dbReference type="Pfam" id="PF07568">
    <property type="entry name" value="HisKA_2"/>
    <property type="match status" value="1"/>
</dbReference>
<evidence type="ECO:0000259" key="5">
    <source>
        <dbReference type="PROSITE" id="PS50113"/>
    </source>
</evidence>
<dbReference type="SUPFAM" id="SSF55874">
    <property type="entry name" value="ATPase domain of HSP90 chaperone/DNA topoisomerase II/histidine kinase"/>
    <property type="match status" value="1"/>
</dbReference>
<dbReference type="InterPro" id="IPR011006">
    <property type="entry name" value="CheY-like_superfamily"/>
</dbReference>
<dbReference type="InterPro" id="IPR013656">
    <property type="entry name" value="PAS_4"/>
</dbReference>
<dbReference type="Gene3D" id="3.30.450.20">
    <property type="entry name" value="PAS domain"/>
    <property type="match status" value="1"/>
</dbReference>
<dbReference type="CDD" id="cd00130">
    <property type="entry name" value="PAS"/>
    <property type="match status" value="1"/>
</dbReference>
<feature type="modified residue" description="4-aspartylphosphate" evidence="1">
    <location>
        <position position="54"/>
    </location>
</feature>
<feature type="domain" description="PAC" evidence="5">
    <location>
        <begin position="199"/>
        <end position="254"/>
    </location>
</feature>
<dbReference type="SMART" id="SM00091">
    <property type="entry name" value="PAS"/>
    <property type="match status" value="1"/>
</dbReference>
<dbReference type="PANTHER" id="PTHR43065:SF23">
    <property type="entry name" value="SENSOR HISTIDINE KINASE PDTAS"/>
    <property type="match status" value="1"/>
</dbReference>
<dbReference type="InterPro" id="IPR011495">
    <property type="entry name" value="Sig_transdc_His_kin_sub2_dim/P"/>
</dbReference>
<dbReference type="Proteomes" id="UP000060487">
    <property type="component" value="Unassembled WGS sequence"/>
</dbReference>
<dbReference type="SMART" id="SM00448">
    <property type="entry name" value="REC"/>
    <property type="match status" value="1"/>
</dbReference>
<dbReference type="SUPFAM" id="SSF52172">
    <property type="entry name" value="CheY-like"/>
    <property type="match status" value="1"/>
</dbReference>
<reference evidence="6 7" key="1">
    <citation type="submission" date="2015-11" db="EMBL/GenBank/DDBJ databases">
        <authorList>
            <person name="Lin W."/>
        </authorList>
    </citation>
    <scope>NUCLEOTIDE SEQUENCE [LARGE SCALE GENOMIC DNA]</scope>
    <source>
        <strain evidence="6 7">HCH-1</strain>
    </source>
</reference>
<evidence type="ECO:0000313" key="7">
    <source>
        <dbReference type="Proteomes" id="UP000060487"/>
    </source>
</evidence>
<protein>
    <submittedName>
        <fullName evidence="6">Signal transduction histidine kinase</fullName>
        <ecNumber evidence="6">2.7.13.3</ecNumber>
    </submittedName>
</protein>
<proteinExistence type="predicted"/>
<accession>A0ABR5SKT2</accession>
<dbReference type="PROSITE" id="PS50109">
    <property type="entry name" value="HIS_KIN"/>
    <property type="match status" value="1"/>
</dbReference>
<organism evidence="6 7">
    <name type="scientific">Candidatus Magnetominusculus xianensis</name>
    <dbReference type="NCBI Taxonomy" id="1748249"/>
    <lineage>
        <taxon>Bacteria</taxon>
        <taxon>Pseudomonadati</taxon>
        <taxon>Nitrospirota</taxon>
        <taxon>Nitrospiria</taxon>
        <taxon>Nitrospirales</taxon>
        <taxon>Nitrospiraceae</taxon>
        <taxon>Candidatus Magnetominusculus</taxon>
    </lineage>
</organism>
<name>A0ABR5SKT2_9BACT</name>
<dbReference type="InterPro" id="IPR003594">
    <property type="entry name" value="HATPase_dom"/>
</dbReference>
<comment type="caution">
    <text evidence="6">The sequence shown here is derived from an EMBL/GenBank/DDBJ whole genome shotgun (WGS) entry which is preliminary data.</text>
</comment>
<dbReference type="GO" id="GO:0004673">
    <property type="term" value="F:protein histidine kinase activity"/>
    <property type="evidence" value="ECO:0007669"/>
    <property type="project" value="UniProtKB-EC"/>
</dbReference>
<dbReference type="PROSITE" id="PS50113">
    <property type="entry name" value="PAC"/>
    <property type="match status" value="1"/>
</dbReference>
<evidence type="ECO:0000259" key="4">
    <source>
        <dbReference type="PROSITE" id="PS50112"/>
    </source>
</evidence>
<dbReference type="Pfam" id="PF00072">
    <property type="entry name" value="Response_reg"/>
    <property type="match status" value="1"/>
</dbReference>
<dbReference type="PROSITE" id="PS50112">
    <property type="entry name" value="PAS"/>
    <property type="match status" value="1"/>
</dbReference>
<keyword evidence="7" id="KW-1185">Reference proteome</keyword>
<keyword evidence="6" id="KW-0808">Transferase</keyword>
<feature type="domain" description="PAS" evidence="4">
    <location>
        <begin position="131"/>
        <end position="195"/>
    </location>
</feature>
<keyword evidence="6" id="KW-0418">Kinase</keyword>
<keyword evidence="1" id="KW-0597">Phosphoprotein</keyword>
<feature type="domain" description="Histidine kinase" evidence="2">
    <location>
        <begin position="369"/>
        <end position="462"/>
    </location>
</feature>
<sequence>MQNKILIIDDDVEISATLSDILREKGNFETATAECAKNALNLMRQASYDVVVIDVILPDMEGTSLLRELRKINPCMVSIIITGHADFDNIYEAISSGADGFFTKPFSVDDVLQRINESLQQKCLQKQLIESEDKYRNLVQKSSEGICNLDMDGKIVFINPACLKMFEKDKEELSGVKYSDIVNPKDIAQVEDAVECAKKGINVSLQYEITTYSTNKWVESTITPIKSDTGAVTSILIISRDITGRIDLETRLQATIKEKETMLREIHHRVKNNMQVIISLLKLQAAYLKDSCNKEMFKDCENRIKAMAIVHERLHRTSDMTNINFKYYVKQVANEMMSSYLGEARRITLKITGEDFILGIDTAVPCGLVINELLSNAIKHAFPNNGNGTIKINFKSVRADEYEVSVKDNGVGIPENIIDPAAASNTLGLTLVHMLVETQLKGKCYFEIDNGTEFHFTFKEIRHRRLDN</sequence>